<gene>
    <name evidence="4" type="ORF">BUTYVIB_02117</name>
</gene>
<organism evidence="4 5">
    <name type="scientific">Eshraghiella crossota DSM 2876</name>
    <dbReference type="NCBI Taxonomy" id="511680"/>
    <lineage>
        <taxon>Bacteria</taxon>
        <taxon>Bacillati</taxon>
        <taxon>Bacillota</taxon>
        <taxon>Clostridia</taxon>
        <taxon>Lachnospirales</taxon>
        <taxon>Lachnospiraceae</taxon>
        <taxon>Eshraghiella</taxon>
    </lineage>
</organism>
<name>D4S1Z5_9FIRM</name>
<dbReference type="eggNOG" id="ENOG5033C1Z">
    <property type="taxonomic scope" value="Bacteria"/>
</dbReference>
<keyword evidence="2" id="KW-0472">Membrane</keyword>
<feature type="signal peptide" evidence="3">
    <location>
        <begin position="1"/>
        <end position="20"/>
    </location>
</feature>
<dbReference type="HOGENOM" id="CLU_260148_0_0_9"/>
<keyword evidence="5" id="KW-1185">Reference proteome</keyword>
<sequence length="1317" mass="148906">MRKKTKGIVAFGLSASMVLALIPHMNTYADTETLDVVKQSEFADKNLYAFVKQAGDTNGDGILTREEAENITSLDFSMQEITIDDYTGLTILKNLTSAFLYINDDKSVGNFIDNVYDKSKITYFSVNGQSISEEQFNRIAELENLTSLAVGLEDGSVICNPDLKFNDKIKYLNVTCYGYGDFSMNYLKYFSAIEDFTLYFYSDGYLKDTNKLNDYRLNSLSISAYGLVCDNIAVPDCTKSLNLDFGRDVTPTVEVDLNNSNLEELWLMGCKNVDISKVEKMSSLQGLCLSNCTIKDHKDSIDFAKNTELSTLSLYDLKIKNITGIKDNKNIHSISIQDTLIEDVSCIPQCVNYLSLNSNKITDIPDWSSADFNYFNIGNNNLTLDKVKGKIPEQYENDIEWVTENLYYKNDTYEQLPSEYLYSKIKSCYEMAGEDNPHVYLIYRVYADKITLNSDLVNYLSDKDIDVTFLFCNKYATFINEEKNDFIERCVFKSSHLNGYSGSITIDFSNWNIAEADEEIVDSYTGSSIPYVCKYNPHTENDTEYLEYSTEYCGWSGDIYEYYGNGLYENIGKNIDAGNFNYVIERNGNENAISYFMTDSYDDSNITDEKDKLSSPETHENAIEDIAGFIDDVEEGATVVIKRTYFNPDTWNKMIDKKLKCIFVSDVNVFGNMFTLTTDYENMEKTDSNDVDIYASNINNFSNDIFSKSVSLDCGYINNFKAKIYVGDIYKNGETLVDSYYSKGYITKDWQIGEAYSIDSSASRYVVESGYISLESSNSIWMNLTSLDDLVDFDTVDKAPVYRRNSEETYANGDTIYTKGGDRIKSIDLSGLQNGITIHCNTTINDLEDCEYLVAMDARGRYGDERELFGIEKVEDRFLIKMGQCGAFVNDKIEKGKTYDIYVVVEEDNKYTIFTIYINGKLVDKLRHYSAENGTFTQNFVAGATEFYEYSEGASFKEINKDDLTALYITTSHVLSSFYTGTDEEHINVLNSYEILAGRSVPKDFKDIEMGDATPGDATPGEPEKPTETPTEKPTETPIEKPTEAPTEAPTEKPTEAPTVKPVVKPTEFAKPEVVDKKEVVDHEKVVENIKDKLVTTKNTKKVDVVTNKAPVISADIFKLVDNNSKNLTVGVVDDNNQLQYSWTFAASEIKDTTKDVDLTITFDSDRQEKIEKLTGETDSLYINFAYHGNLPGTSTVKLYVGNKYGNNEKVYIYYYDEEEDKVLMVGRKPLTVKDGYVEFSITHCSTYFLSETKYNVEQDKSSLDDATVKVGTDSEDVPTGDNTSKICYMLAIIILCFVGIIVVADTKATKLSRQKE</sequence>
<reference evidence="4 5" key="1">
    <citation type="submission" date="2010-02" db="EMBL/GenBank/DDBJ databases">
        <authorList>
            <person name="Weinstock G."/>
            <person name="Sodergren E."/>
            <person name="Clifton S."/>
            <person name="Fulton L."/>
            <person name="Fulton B."/>
            <person name="Courtney L."/>
            <person name="Fronick C."/>
            <person name="Harrison M."/>
            <person name="Strong C."/>
            <person name="Farmer C."/>
            <person name="Delahaunty K."/>
            <person name="Markovic C."/>
            <person name="Hall O."/>
            <person name="Minx P."/>
            <person name="Tomlinson C."/>
            <person name="Mitreva M."/>
            <person name="Nelson J."/>
            <person name="Hou S."/>
            <person name="Wollam A."/>
            <person name="Pepin K.H."/>
            <person name="Johnson M."/>
            <person name="Bhonagiri V."/>
            <person name="Zhang X."/>
            <person name="Suruliraj S."/>
            <person name="Warren W."/>
            <person name="Chinwalla A."/>
            <person name="Mardis E.R."/>
            <person name="Wilson R.K."/>
        </authorList>
    </citation>
    <scope>NUCLEOTIDE SEQUENCE [LARGE SCALE GENOMIC DNA]</scope>
    <source>
        <strain evidence="4 5">DSM 2876</strain>
    </source>
</reference>
<evidence type="ECO:0000313" key="4">
    <source>
        <dbReference type="EMBL" id="EFF67697.1"/>
    </source>
</evidence>
<proteinExistence type="predicted"/>
<comment type="caution">
    <text evidence="4">The sequence shown here is derived from an EMBL/GenBank/DDBJ whole genome shotgun (WGS) entry which is preliminary data.</text>
</comment>
<dbReference type="Gene3D" id="3.80.10.10">
    <property type="entry name" value="Ribonuclease Inhibitor"/>
    <property type="match status" value="2"/>
</dbReference>
<evidence type="ECO:0000256" key="1">
    <source>
        <dbReference type="SAM" id="MobiDB-lite"/>
    </source>
</evidence>
<evidence type="ECO:0000313" key="5">
    <source>
        <dbReference type="Proteomes" id="UP000006238"/>
    </source>
</evidence>
<dbReference type="Proteomes" id="UP000006238">
    <property type="component" value="Unassembled WGS sequence"/>
</dbReference>
<dbReference type="RefSeq" id="WP_005604100.1">
    <property type="nucleotide sequence ID" value="NZ_GG663524.1"/>
</dbReference>
<feature type="compositionally biased region" description="Basic and acidic residues" evidence="1">
    <location>
        <begin position="1022"/>
        <end position="1043"/>
    </location>
</feature>
<keyword evidence="2" id="KW-1133">Transmembrane helix</keyword>
<protein>
    <recommendedName>
        <fullName evidence="6">Leucine Rich Repeat protein</fullName>
    </recommendedName>
</protein>
<feature type="region of interest" description="Disordered" evidence="1">
    <location>
        <begin position="1006"/>
        <end position="1065"/>
    </location>
</feature>
<accession>D4S1Z5</accession>
<evidence type="ECO:0000256" key="3">
    <source>
        <dbReference type="SAM" id="SignalP"/>
    </source>
</evidence>
<dbReference type="SUPFAM" id="SSF52058">
    <property type="entry name" value="L domain-like"/>
    <property type="match status" value="1"/>
</dbReference>
<keyword evidence="2" id="KW-0812">Transmembrane</keyword>
<evidence type="ECO:0008006" key="6">
    <source>
        <dbReference type="Google" id="ProtNLM"/>
    </source>
</evidence>
<feature type="chain" id="PRO_5038893038" description="Leucine Rich Repeat protein" evidence="3">
    <location>
        <begin position="21"/>
        <end position="1317"/>
    </location>
</feature>
<dbReference type="GeneID" id="98919546"/>
<feature type="transmembrane region" description="Helical" evidence="2">
    <location>
        <begin position="1289"/>
        <end position="1307"/>
    </location>
</feature>
<evidence type="ECO:0000256" key="2">
    <source>
        <dbReference type="SAM" id="Phobius"/>
    </source>
</evidence>
<dbReference type="EMBL" id="ABWN01000036">
    <property type="protein sequence ID" value="EFF67697.1"/>
    <property type="molecule type" value="Genomic_DNA"/>
</dbReference>
<dbReference type="InterPro" id="IPR032675">
    <property type="entry name" value="LRR_dom_sf"/>
</dbReference>
<keyword evidence="3" id="KW-0732">Signal</keyword>